<dbReference type="PATRIC" id="fig|324602.8.peg.1171"/>
<keyword evidence="3" id="KW-1003">Cell membrane</keyword>
<dbReference type="STRING" id="324602.Caur_1028"/>
<protein>
    <submittedName>
        <fullName evidence="9">Binding-protein-dependent transport systems inner membrane component</fullName>
    </submittedName>
</protein>
<dbReference type="PANTHER" id="PTHR30465:SF74">
    <property type="entry name" value="OLIGOPEPTIDE TRANSPORT SYSTEM PERMEASE PROTEIN OPPB"/>
    <property type="match status" value="1"/>
</dbReference>
<dbReference type="eggNOG" id="COG0601">
    <property type="taxonomic scope" value="Bacteria"/>
</dbReference>
<evidence type="ECO:0000256" key="4">
    <source>
        <dbReference type="ARBA" id="ARBA00022692"/>
    </source>
</evidence>
<dbReference type="HOGENOM" id="CLU_036879_1_2_0"/>
<dbReference type="GO" id="GO:0015640">
    <property type="term" value="F:peptidoglycan peptide transmembrane transporter activity"/>
    <property type="evidence" value="ECO:0000318"/>
    <property type="project" value="GO_Central"/>
</dbReference>
<evidence type="ECO:0000256" key="2">
    <source>
        <dbReference type="ARBA" id="ARBA00022448"/>
    </source>
</evidence>
<feature type="transmembrane region" description="Helical" evidence="7">
    <location>
        <begin position="12"/>
        <end position="29"/>
    </location>
</feature>
<dbReference type="Gene3D" id="1.10.3720.10">
    <property type="entry name" value="MetI-like"/>
    <property type="match status" value="1"/>
</dbReference>
<gene>
    <name evidence="9" type="ordered locus">Caur_1028</name>
</gene>
<keyword evidence="5 7" id="KW-1133">Transmembrane helix</keyword>
<evidence type="ECO:0000256" key="7">
    <source>
        <dbReference type="RuleBase" id="RU363032"/>
    </source>
</evidence>
<keyword evidence="6 7" id="KW-0472">Membrane</keyword>
<sequence length="336" mass="37590">MPMTAYIIRRILWNIPVLIIVGFITFGIAKLTPGGPFDTQPERRQLSPRVEAILRERFGMDLPFWRQFTRYMFFDIVPDTRTGEWKIQWGAIAGNLGPTYASRGARTVQQELFEGTPSRPSKFYYSARLGLQALAFAVVFGIPLGILAALRQNTWLDYLLSLSSTIFVALGTLITSLILVIIFAVILNWFTVIPDWNDPIKPWVLPTVALGSTSMAFIARLTRASVLEVKRQDYIRTAQAKGLAGHVIIWRHMLKNSLLPVVTILGPALAGLITGTLFVETIFQVPGMGRTFVDAIGKRDYSMIMAGSLIYVFFLGIANLLVDIAYGILDPRITYK</sequence>
<feature type="transmembrane region" description="Helical" evidence="7">
    <location>
        <begin position="258"/>
        <end position="283"/>
    </location>
</feature>
<comment type="subcellular location">
    <subcellularLocation>
        <location evidence="1 7">Cell membrane</location>
        <topology evidence="1 7">Multi-pass membrane protein</topology>
    </subcellularLocation>
</comment>
<keyword evidence="4 7" id="KW-0812">Transmembrane</keyword>
<comment type="similarity">
    <text evidence="7">Belongs to the binding-protein-dependent transport system permease family.</text>
</comment>
<feature type="transmembrane region" description="Helical" evidence="7">
    <location>
        <begin position="162"/>
        <end position="191"/>
    </location>
</feature>
<keyword evidence="2 7" id="KW-0813">Transport</keyword>
<feature type="transmembrane region" description="Helical" evidence="7">
    <location>
        <begin position="129"/>
        <end position="150"/>
    </location>
</feature>
<dbReference type="InterPro" id="IPR000515">
    <property type="entry name" value="MetI-like"/>
</dbReference>
<dbReference type="InParanoid" id="A9WIG0"/>
<feature type="transmembrane region" description="Helical" evidence="7">
    <location>
        <begin position="303"/>
        <end position="329"/>
    </location>
</feature>
<accession>A9WIG0</accession>
<evidence type="ECO:0000256" key="3">
    <source>
        <dbReference type="ARBA" id="ARBA00022475"/>
    </source>
</evidence>
<evidence type="ECO:0000259" key="8">
    <source>
        <dbReference type="PROSITE" id="PS50928"/>
    </source>
</evidence>
<reference evidence="10" key="1">
    <citation type="journal article" date="2011" name="BMC Genomics">
        <title>Complete genome sequence of the filamentous anoxygenic phototrophic bacterium Chloroflexus aurantiacus.</title>
        <authorList>
            <person name="Tang K.H."/>
            <person name="Barry K."/>
            <person name="Chertkov O."/>
            <person name="Dalin E."/>
            <person name="Han C.S."/>
            <person name="Hauser L.J."/>
            <person name="Honchak B.M."/>
            <person name="Karbach L.E."/>
            <person name="Land M.L."/>
            <person name="Lapidus A."/>
            <person name="Larimer F.W."/>
            <person name="Mikhailova N."/>
            <person name="Pitluck S."/>
            <person name="Pierson B.K."/>
            <person name="Blankenship R.E."/>
        </authorList>
    </citation>
    <scope>NUCLEOTIDE SEQUENCE [LARGE SCALE GENOMIC DNA]</scope>
    <source>
        <strain evidence="10">ATCC 29366 / DSM 635 / J-10-fl</strain>
    </source>
</reference>
<organism evidence="9 10">
    <name type="scientific">Chloroflexus aurantiacus (strain ATCC 29366 / DSM 635 / J-10-fl)</name>
    <dbReference type="NCBI Taxonomy" id="324602"/>
    <lineage>
        <taxon>Bacteria</taxon>
        <taxon>Bacillati</taxon>
        <taxon>Chloroflexota</taxon>
        <taxon>Chloroflexia</taxon>
        <taxon>Chloroflexales</taxon>
        <taxon>Chloroflexineae</taxon>
        <taxon>Chloroflexaceae</taxon>
        <taxon>Chloroflexus</taxon>
    </lineage>
</organism>
<evidence type="ECO:0000256" key="1">
    <source>
        <dbReference type="ARBA" id="ARBA00004651"/>
    </source>
</evidence>
<feature type="domain" description="ABC transmembrane type-1" evidence="8">
    <location>
        <begin position="123"/>
        <end position="322"/>
    </location>
</feature>
<evidence type="ECO:0000313" key="9">
    <source>
        <dbReference type="EMBL" id="ABY34260.1"/>
    </source>
</evidence>
<dbReference type="PROSITE" id="PS50928">
    <property type="entry name" value="ABC_TM1"/>
    <property type="match status" value="1"/>
</dbReference>
<evidence type="ECO:0000256" key="5">
    <source>
        <dbReference type="ARBA" id="ARBA00022989"/>
    </source>
</evidence>
<dbReference type="SUPFAM" id="SSF161098">
    <property type="entry name" value="MetI-like"/>
    <property type="match status" value="1"/>
</dbReference>
<dbReference type="KEGG" id="cau:Caur_1028"/>
<dbReference type="AlphaFoldDB" id="A9WIG0"/>
<name>A9WIG0_CHLAA</name>
<proteinExistence type="inferred from homology"/>
<evidence type="ECO:0000256" key="6">
    <source>
        <dbReference type="ARBA" id="ARBA00023136"/>
    </source>
</evidence>
<feature type="transmembrane region" description="Helical" evidence="7">
    <location>
        <begin position="203"/>
        <end position="222"/>
    </location>
</feature>
<dbReference type="EnsemblBacteria" id="ABY34260">
    <property type="protein sequence ID" value="ABY34260"/>
    <property type="gene ID" value="Caur_1028"/>
</dbReference>
<keyword evidence="10" id="KW-1185">Reference proteome</keyword>
<dbReference type="PANTHER" id="PTHR30465">
    <property type="entry name" value="INNER MEMBRANE ABC TRANSPORTER"/>
    <property type="match status" value="1"/>
</dbReference>
<dbReference type="CDD" id="cd06261">
    <property type="entry name" value="TM_PBP2"/>
    <property type="match status" value="1"/>
</dbReference>
<dbReference type="Pfam" id="PF00528">
    <property type="entry name" value="BPD_transp_1"/>
    <property type="match status" value="1"/>
</dbReference>
<dbReference type="GO" id="GO:0005886">
    <property type="term" value="C:plasma membrane"/>
    <property type="evidence" value="ECO:0000318"/>
    <property type="project" value="GO_Central"/>
</dbReference>
<dbReference type="EMBL" id="CP000909">
    <property type="protein sequence ID" value="ABY34260.1"/>
    <property type="molecule type" value="Genomic_DNA"/>
</dbReference>
<evidence type="ECO:0000313" key="10">
    <source>
        <dbReference type="Proteomes" id="UP000002008"/>
    </source>
</evidence>
<dbReference type="FunCoup" id="A9WIG0">
    <property type="interactions" value="162"/>
</dbReference>
<dbReference type="Proteomes" id="UP000002008">
    <property type="component" value="Chromosome"/>
</dbReference>
<dbReference type="InterPro" id="IPR035906">
    <property type="entry name" value="MetI-like_sf"/>
</dbReference>